<reference evidence="3 5" key="1">
    <citation type="submission" date="2018-06" db="EMBL/GenBank/DDBJ databases">
        <authorList>
            <consortium name="Pathogen Informatics"/>
            <person name="Doyle S."/>
        </authorList>
    </citation>
    <scope>NUCLEOTIDE SEQUENCE [LARGE SCALE GENOMIC DNA]</scope>
    <source>
        <strain evidence="3 5">NCTC11159</strain>
    </source>
</reference>
<evidence type="ECO:0000256" key="1">
    <source>
        <dbReference type="SAM" id="SignalP"/>
    </source>
</evidence>
<proteinExistence type="predicted"/>
<gene>
    <name evidence="4" type="ORF">EV682_10352</name>
    <name evidence="3" type="ORF">NCTC11159_02533</name>
</gene>
<dbReference type="Pfam" id="PF05229">
    <property type="entry name" value="SCPU"/>
    <property type="match status" value="1"/>
</dbReference>
<dbReference type="EMBL" id="UGHR01000001">
    <property type="protein sequence ID" value="STQ91460.1"/>
    <property type="molecule type" value="Genomic_DNA"/>
</dbReference>
<evidence type="ECO:0000313" key="5">
    <source>
        <dbReference type="Proteomes" id="UP000255108"/>
    </source>
</evidence>
<evidence type="ECO:0000259" key="2">
    <source>
        <dbReference type="Pfam" id="PF05229"/>
    </source>
</evidence>
<keyword evidence="6" id="KW-1185">Reference proteome</keyword>
<evidence type="ECO:0000313" key="6">
    <source>
        <dbReference type="Proteomes" id="UP000295794"/>
    </source>
</evidence>
<reference evidence="4 6" key="2">
    <citation type="submission" date="2019-03" db="EMBL/GenBank/DDBJ databases">
        <title>Genomic Encyclopedia of Type Strains, Phase IV (KMG-IV): sequencing the most valuable type-strain genomes for metagenomic binning, comparative biology and taxonomic classification.</title>
        <authorList>
            <person name="Goeker M."/>
        </authorList>
    </citation>
    <scope>NUCLEOTIDE SEQUENCE [LARGE SCALE GENOMIC DNA]</scope>
    <source>
        <strain evidence="4 6">DSM 3764</strain>
    </source>
</reference>
<dbReference type="OrthoDB" id="8590245at2"/>
<feature type="signal peptide" evidence="1">
    <location>
        <begin position="1"/>
        <end position="19"/>
    </location>
</feature>
<dbReference type="InterPro" id="IPR007893">
    <property type="entry name" value="Spore_coat_U/FanG"/>
</dbReference>
<feature type="domain" description="Spore coat protein U/FanG" evidence="2">
    <location>
        <begin position="23"/>
        <end position="149"/>
    </location>
</feature>
<dbReference type="Proteomes" id="UP000295794">
    <property type="component" value="Unassembled WGS sequence"/>
</dbReference>
<organism evidence="3 5">
    <name type="scientific">Iodobacter fluviatilis</name>
    <dbReference type="NCBI Taxonomy" id="537"/>
    <lineage>
        <taxon>Bacteria</taxon>
        <taxon>Pseudomonadati</taxon>
        <taxon>Pseudomonadota</taxon>
        <taxon>Betaproteobacteria</taxon>
        <taxon>Neisseriales</taxon>
        <taxon>Chitinibacteraceae</taxon>
        <taxon>Iodobacter</taxon>
    </lineage>
</organism>
<feature type="chain" id="PRO_5016762579" evidence="1">
    <location>
        <begin position="20"/>
        <end position="152"/>
    </location>
</feature>
<dbReference type="Proteomes" id="UP000255108">
    <property type="component" value="Unassembled WGS sequence"/>
</dbReference>
<accession>A0A377Q9Q6</accession>
<evidence type="ECO:0000313" key="4">
    <source>
        <dbReference type="EMBL" id="TCU88469.1"/>
    </source>
</evidence>
<name>A0A377Q9Q6_9NEIS</name>
<sequence>MKKMILASLFASAAFPAFAANVNVHVLGKVLPVCTFVNPSDVTMTIPDMTPGVDAQKQTTADISFWCSKGTSYTVSMNDGLNGAEGKKNIKLSDGDASDLIEYNLTADKTSGVGEGGLTENKVLLTAVVEGAAYQNAKAGDYADTVVLTVAP</sequence>
<keyword evidence="1" id="KW-0732">Signal</keyword>
<protein>
    <submittedName>
        <fullName evidence="4">Spore coat protein U-like protein</fullName>
    </submittedName>
    <submittedName>
        <fullName evidence="3">Uncharacterized secreted protein</fullName>
    </submittedName>
</protein>
<evidence type="ECO:0000313" key="3">
    <source>
        <dbReference type="EMBL" id="STQ91460.1"/>
    </source>
</evidence>
<dbReference type="EMBL" id="SMBT01000003">
    <property type="protein sequence ID" value="TCU88469.1"/>
    <property type="molecule type" value="Genomic_DNA"/>
</dbReference>
<dbReference type="RefSeq" id="WP_115227662.1">
    <property type="nucleotide sequence ID" value="NZ_CAWOLO010000003.1"/>
</dbReference>
<dbReference type="AlphaFoldDB" id="A0A377Q9Q6"/>